<dbReference type="Pfam" id="PF01926">
    <property type="entry name" value="MMR_HSR1"/>
    <property type="match status" value="1"/>
</dbReference>
<dbReference type="GO" id="GO:0005525">
    <property type="term" value="F:GTP binding"/>
    <property type="evidence" value="ECO:0007669"/>
    <property type="project" value="InterPro"/>
</dbReference>
<dbReference type="RefSeq" id="WP_163703908.1">
    <property type="nucleotide sequence ID" value="NZ_BLKU01000005.1"/>
</dbReference>
<dbReference type="EMBL" id="CP065047">
    <property type="protein sequence ID" value="QPI36891.1"/>
    <property type="molecule type" value="Genomic_DNA"/>
</dbReference>
<dbReference type="AlphaFoldDB" id="A0AAX1J634"/>
<evidence type="ECO:0000313" key="3">
    <source>
        <dbReference type="EMBL" id="GFG67088.1"/>
    </source>
</evidence>
<proteinExistence type="predicted"/>
<dbReference type="EMBL" id="BLKU01000005">
    <property type="protein sequence ID" value="GFG67088.1"/>
    <property type="molecule type" value="Genomic_DNA"/>
</dbReference>
<evidence type="ECO:0000313" key="5">
    <source>
        <dbReference type="Proteomes" id="UP000465306"/>
    </source>
</evidence>
<organism evidence="4 6">
    <name type="scientific">Mycobacterium kubicae</name>
    <dbReference type="NCBI Taxonomy" id="120959"/>
    <lineage>
        <taxon>Bacteria</taxon>
        <taxon>Bacillati</taxon>
        <taxon>Actinomycetota</taxon>
        <taxon>Actinomycetes</taxon>
        <taxon>Mycobacteriales</taxon>
        <taxon>Mycobacteriaceae</taxon>
        <taxon>Mycobacterium</taxon>
        <taxon>Mycobacterium simiae complex</taxon>
    </lineage>
</organism>
<protein>
    <submittedName>
        <fullName evidence="4">50S ribosome-binding GTPase</fullName>
    </submittedName>
</protein>
<evidence type="ECO:0000259" key="2">
    <source>
        <dbReference type="Pfam" id="PF18709"/>
    </source>
</evidence>
<evidence type="ECO:0000313" key="6">
    <source>
        <dbReference type="Proteomes" id="UP000663583"/>
    </source>
</evidence>
<dbReference type="InterPro" id="IPR006073">
    <property type="entry name" value="GTP-bd"/>
</dbReference>
<gene>
    <name evidence="4" type="ORF">I2456_20955</name>
    <name evidence="3" type="ORF">MKUB_45780</name>
</gene>
<dbReference type="KEGG" id="mku:I2456_20955"/>
<feature type="domain" description="Dynamin-like helical" evidence="2">
    <location>
        <begin position="317"/>
        <end position="460"/>
    </location>
</feature>
<dbReference type="Pfam" id="PF18709">
    <property type="entry name" value="DLP_helical"/>
    <property type="match status" value="1"/>
</dbReference>
<dbReference type="InterPro" id="IPR040576">
    <property type="entry name" value="DLP_helical"/>
</dbReference>
<dbReference type="Gene3D" id="3.40.50.300">
    <property type="entry name" value="P-loop containing nucleotide triphosphate hydrolases"/>
    <property type="match status" value="1"/>
</dbReference>
<dbReference type="Proteomes" id="UP000465306">
    <property type="component" value="Unassembled WGS sequence"/>
</dbReference>
<sequence>MLAASADPQTGAAIAVAGDFSSGKSSFIKRLLVEFGGNVPEALHIRADPTTNDTHRYALGHVDLIDTPGFQSGRTGHDDKAISATTRAALVIVLLHVNLLIGDTARLEGIVKGTDSAPGKWPRMLFLINRCDELGVDPLHSIDEFFNRRDRKASELCAALQARGIDIDTHHIHGVAADPFGTVGDHLPTTRANYDDNRAWDGIDVLVEALRSLSPDDLAHANTLATLDNAVAQLLRLRSDTSIESEGHRADADRQSLLIRALNECLDDAKYLSHTLEHTLTEKVSRHTAKAAARIRQVHREDEVGLSKAIESWKSEELQADVEQFISAAADDIDEWTATHKSAINRELAAMNFDGHLDMPMPDGDAPQDTIATMTRTGGAITDGAQKLVAAAGTRDVAYKVGKTFGHKFKPWGAVKAGKAVGRAGVVLQFAAVAWDAASWIRTEQKRSSWDDTLDSAVKQVEEAGAKQAEEWLYGDDGPVGYLFGRRQELGALRDDHIAEQKQAEEKVVRAAQRLDSIMLLVNAFDDLRKDDL</sequence>
<reference evidence="4" key="3">
    <citation type="submission" date="2020-11" db="EMBL/GenBank/DDBJ databases">
        <title>Intraspecies plasmid and genomic variation of Mycobacterium kubicae revealed by the complete genome sequences of two clinical isolates.</title>
        <authorList>
            <person name="Hendrix J.R."/>
            <person name="Epperson L.E."/>
            <person name="Honda J.R."/>
            <person name="Strong M."/>
        </authorList>
    </citation>
    <scope>NUCLEOTIDE SEQUENCE</scope>
    <source>
        <strain evidence="4">JCM 13573</strain>
    </source>
</reference>
<evidence type="ECO:0000313" key="4">
    <source>
        <dbReference type="EMBL" id="QPI36891.1"/>
    </source>
</evidence>
<keyword evidence="5" id="KW-1185">Reference proteome</keyword>
<dbReference type="Proteomes" id="UP000663583">
    <property type="component" value="Chromosome"/>
</dbReference>
<reference evidence="3" key="2">
    <citation type="submission" date="2020-02" db="EMBL/GenBank/DDBJ databases">
        <authorList>
            <person name="Matsumoto Y."/>
            <person name="Kinjo T."/>
            <person name="Motooka D."/>
            <person name="Nabeya D."/>
            <person name="Jung N."/>
            <person name="Uechi K."/>
            <person name="Horii T."/>
            <person name="Iida T."/>
            <person name="Fujita J."/>
            <person name="Nakamura S."/>
        </authorList>
    </citation>
    <scope>NUCLEOTIDE SEQUENCE</scope>
    <source>
        <strain evidence="3">JCM 13573</strain>
    </source>
</reference>
<dbReference type="SUPFAM" id="SSF52540">
    <property type="entry name" value="P-loop containing nucleoside triphosphate hydrolases"/>
    <property type="match status" value="1"/>
</dbReference>
<reference evidence="3 5" key="1">
    <citation type="journal article" date="2019" name="Emerg. Microbes Infect.">
        <title>Comprehensive subspecies identification of 175 nontuberculous mycobacteria species based on 7547 genomic profiles.</title>
        <authorList>
            <person name="Matsumoto Y."/>
            <person name="Kinjo T."/>
            <person name="Motooka D."/>
            <person name="Nabeya D."/>
            <person name="Jung N."/>
            <person name="Uechi K."/>
            <person name="Horii T."/>
            <person name="Iida T."/>
            <person name="Fujita J."/>
            <person name="Nakamura S."/>
        </authorList>
    </citation>
    <scope>NUCLEOTIDE SEQUENCE [LARGE SCALE GENOMIC DNA]</scope>
    <source>
        <strain evidence="3 5">JCM 13573</strain>
    </source>
</reference>
<accession>A0AAX1J634</accession>
<evidence type="ECO:0000259" key="1">
    <source>
        <dbReference type="Pfam" id="PF01926"/>
    </source>
</evidence>
<feature type="domain" description="G" evidence="1">
    <location>
        <begin position="14"/>
        <end position="96"/>
    </location>
</feature>
<name>A0AAX1J634_9MYCO</name>
<dbReference type="InterPro" id="IPR027417">
    <property type="entry name" value="P-loop_NTPase"/>
</dbReference>